<dbReference type="InterPro" id="IPR046172">
    <property type="entry name" value="DUF6174"/>
</dbReference>
<dbReference type="EMBL" id="CP040916">
    <property type="protein sequence ID" value="QDQ15661.1"/>
    <property type="molecule type" value="Genomic_DNA"/>
</dbReference>
<dbReference type="Pfam" id="PF19671">
    <property type="entry name" value="DUF6174"/>
    <property type="match status" value="1"/>
</dbReference>
<protein>
    <recommendedName>
        <fullName evidence="4">Lipoprotein</fullName>
    </recommendedName>
</protein>
<evidence type="ECO:0000256" key="1">
    <source>
        <dbReference type="SAM" id="SignalP"/>
    </source>
</evidence>
<dbReference type="RefSeq" id="WP_144322863.1">
    <property type="nucleotide sequence ID" value="NZ_CP040916.1"/>
</dbReference>
<dbReference type="AlphaFoldDB" id="A0A516RJ22"/>
<reference evidence="2 3" key="1">
    <citation type="journal article" date="2019" name="J. Ind. Microbiol. Biotechnol.">
        <title>The complete genomic sequence of Streptomyces spectabilis NRRL-2792 and identification of secondary metabolite biosynthetic gene clusters.</title>
        <authorList>
            <person name="Sinha A."/>
            <person name="Phillips-Salemka S."/>
            <person name="Niraula T.A."/>
            <person name="Short K.A."/>
            <person name="Niraula N.P."/>
        </authorList>
    </citation>
    <scope>NUCLEOTIDE SEQUENCE [LARGE SCALE GENOMIC DNA]</scope>
    <source>
        <strain evidence="2 3">NRRL 2792</strain>
    </source>
</reference>
<keyword evidence="1" id="KW-0732">Signal</keyword>
<evidence type="ECO:0000313" key="2">
    <source>
        <dbReference type="EMBL" id="QDQ15661.1"/>
    </source>
</evidence>
<proteinExistence type="predicted"/>
<sequence length="171" mass="18035">MTTARSRVPVRFLASAALVVGVSGATAACGDEPSANAVRAKPLPVSSAGGAGWKEPSSYAYTLRSGEGERSLIGTFRVTVRDGKVRKAVGLDDSGRRVVKELPDQVPTIGALLKEAERAEREKAHRSETEYAADGHPVRITLDWEKSAIDDEALYVISAYTPLGGAAEPNG</sequence>
<dbReference type="Proteomes" id="UP000316806">
    <property type="component" value="Chromosome"/>
</dbReference>
<organism evidence="2 3">
    <name type="scientific">Streptomyces spectabilis</name>
    <dbReference type="NCBI Taxonomy" id="68270"/>
    <lineage>
        <taxon>Bacteria</taxon>
        <taxon>Bacillati</taxon>
        <taxon>Actinomycetota</taxon>
        <taxon>Actinomycetes</taxon>
        <taxon>Kitasatosporales</taxon>
        <taxon>Streptomycetaceae</taxon>
        <taxon>Streptomyces</taxon>
    </lineage>
</organism>
<name>A0A516RJ22_STRST</name>
<evidence type="ECO:0000313" key="3">
    <source>
        <dbReference type="Proteomes" id="UP000316806"/>
    </source>
</evidence>
<feature type="signal peptide" evidence="1">
    <location>
        <begin position="1"/>
        <end position="27"/>
    </location>
</feature>
<accession>A0A516RJ22</accession>
<feature type="chain" id="PRO_5021735312" description="Lipoprotein" evidence="1">
    <location>
        <begin position="28"/>
        <end position="171"/>
    </location>
</feature>
<gene>
    <name evidence="2" type="ORF">FH965_38155</name>
</gene>
<evidence type="ECO:0008006" key="4">
    <source>
        <dbReference type="Google" id="ProtNLM"/>
    </source>
</evidence>
<dbReference type="PROSITE" id="PS51257">
    <property type="entry name" value="PROKAR_LIPOPROTEIN"/>
    <property type="match status" value="1"/>
</dbReference>